<keyword evidence="1" id="KW-0732">Signal</keyword>
<dbReference type="AlphaFoldDB" id="A0A9W7AUA8"/>
<protein>
    <submittedName>
        <fullName evidence="2">Uncharacterized protein</fullName>
    </submittedName>
</protein>
<reference evidence="3" key="1">
    <citation type="journal article" date="2023" name="Commun. Biol.">
        <title>Genome analysis of Parmales, the sister group of diatoms, reveals the evolutionary specialization of diatoms from phago-mixotrophs to photoautotrophs.</title>
        <authorList>
            <person name="Ban H."/>
            <person name="Sato S."/>
            <person name="Yoshikawa S."/>
            <person name="Yamada K."/>
            <person name="Nakamura Y."/>
            <person name="Ichinomiya M."/>
            <person name="Sato N."/>
            <person name="Blanc-Mathieu R."/>
            <person name="Endo H."/>
            <person name="Kuwata A."/>
            <person name="Ogata H."/>
        </authorList>
    </citation>
    <scope>NUCLEOTIDE SEQUENCE [LARGE SCALE GENOMIC DNA]</scope>
    <source>
        <strain evidence="3">NIES 3700</strain>
    </source>
</reference>
<dbReference type="OrthoDB" id="191846at2759"/>
<feature type="signal peptide" evidence="1">
    <location>
        <begin position="1"/>
        <end position="22"/>
    </location>
</feature>
<evidence type="ECO:0000313" key="2">
    <source>
        <dbReference type="EMBL" id="GMH75637.1"/>
    </source>
</evidence>
<proteinExistence type="predicted"/>
<comment type="caution">
    <text evidence="2">The sequence shown here is derived from an EMBL/GenBank/DDBJ whole genome shotgun (WGS) entry which is preliminary data.</text>
</comment>
<dbReference type="Proteomes" id="UP001165122">
    <property type="component" value="Unassembled WGS sequence"/>
</dbReference>
<dbReference type="EMBL" id="BRXW01000732">
    <property type="protein sequence ID" value="GMH75637.1"/>
    <property type="molecule type" value="Genomic_DNA"/>
</dbReference>
<accession>A0A9W7AUA8</accession>
<keyword evidence="3" id="KW-1185">Reference proteome</keyword>
<evidence type="ECO:0000313" key="3">
    <source>
        <dbReference type="Proteomes" id="UP001165122"/>
    </source>
</evidence>
<sequence length="183" mass="20150">MPQRLNFLTLALLLIAFSSLTAYTVPTSRRSMIRKVVGSAGVVSGLVVGGQAGQANTGYTEAMVAEPTEEFKRSEAQRAEFRAAQLKEKAEFTKVLSRLETSSRTEETLVKDLDDLTTLTIKFGGLPEGIKADALKKAIRAVKREGTDKFWSTPVEVGYQKLTREIAFQQNPNKDKELGNPIQ</sequence>
<name>A0A9W7AUA8_9STRA</name>
<gene>
    <name evidence="2" type="ORF">TrLO_g7190</name>
</gene>
<feature type="chain" id="PRO_5040977195" evidence="1">
    <location>
        <begin position="23"/>
        <end position="183"/>
    </location>
</feature>
<evidence type="ECO:0000256" key="1">
    <source>
        <dbReference type="SAM" id="SignalP"/>
    </source>
</evidence>
<organism evidence="2 3">
    <name type="scientific">Triparma laevis f. longispina</name>
    <dbReference type="NCBI Taxonomy" id="1714387"/>
    <lineage>
        <taxon>Eukaryota</taxon>
        <taxon>Sar</taxon>
        <taxon>Stramenopiles</taxon>
        <taxon>Ochrophyta</taxon>
        <taxon>Bolidophyceae</taxon>
        <taxon>Parmales</taxon>
        <taxon>Triparmaceae</taxon>
        <taxon>Triparma</taxon>
    </lineage>
</organism>